<dbReference type="SUPFAM" id="SSF81383">
    <property type="entry name" value="F-box domain"/>
    <property type="match status" value="1"/>
</dbReference>
<reference evidence="3" key="1">
    <citation type="journal article" date="2017" name="Nat. Ecol. Evol.">
        <title>Genome expansion and lineage-specific genetic innovations in the forest pathogenic fungi Armillaria.</title>
        <authorList>
            <person name="Sipos G."/>
            <person name="Prasanna A.N."/>
            <person name="Walter M.C."/>
            <person name="O'Connor E."/>
            <person name="Balint B."/>
            <person name="Krizsan K."/>
            <person name="Kiss B."/>
            <person name="Hess J."/>
            <person name="Varga T."/>
            <person name="Slot J."/>
            <person name="Riley R."/>
            <person name="Boka B."/>
            <person name="Rigling D."/>
            <person name="Barry K."/>
            <person name="Lee J."/>
            <person name="Mihaltcheva S."/>
            <person name="LaButti K."/>
            <person name="Lipzen A."/>
            <person name="Waldron R."/>
            <person name="Moloney N.M."/>
            <person name="Sperisen C."/>
            <person name="Kredics L."/>
            <person name="Vagvoelgyi C."/>
            <person name="Patrignani A."/>
            <person name="Fitzpatrick D."/>
            <person name="Nagy I."/>
            <person name="Doyle S."/>
            <person name="Anderson J.B."/>
            <person name="Grigoriev I.V."/>
            <person name="Gueldener U."/>
            <person name="Muensterkoetter M."/>
            <person name="Nagy L.G."/>
        </authorList>
    </citation>
    <scope>NUCLEOTIDE SEQUENCE [LARGE SCALE GENOMIC DNA]</scope>
    <source>
        <strain evidence="3">Ar21-2</strain>
    </source>
</reference>
<dbReference type="Pfam" id="PF00646">
    <property type="entry name" value="F-box"/>
    <property type="match status" value="1"/>
</dbReference>
<evidence type="ECO:0000313" key="3">
    <source>
        <dbReference type="Proteomes" id="UP000217790"/>
    </source>
</evidence>
<protein>
    <recommendedName>
        <fullName evidence="1">F-box domain-containing protein</fullName>
    </recommendedName>
</protein>
<evidence type="ECO:0000259" key="1">
    <source>
        <dbReference type="PROSITE" id="PS50181"/>
    </source>
</evidence>
<keyword evidence="3" id="KW-1185">Reference proteome</keyword>
<evidence type="ECO:0000313" key="2">
    <source>
        <dbReference type="EMBL" id="PBK90551.1"/>
    </source>
</evidence>
<sequence length="157" mass="18453">MSYNLLIDTPYDHEIEDAILAEIDNLNESTIESEILDQIKNGDHLFYHYLECLTHIASQRDSVLYYSLFNQFPLIMHFPIYMESKLWMPLLSDRDHQPVPDTTGYLPSELWTAIFKLMDRDQLPELHLVCAYWHNIATSLVFTTVQLSLPFAWQLSD</sequence>
<dbReference type="OrthoDB" id="2861272at2759"/>
<name>A0A2H3D5L8_ARMGA</name>
<feature type="domain" description="F-box" evidence="1">
    <location>
        <begin position="100"/>
        <end position="145"/>
    </location>
</feature>
<dbReference type="CDD" id="cd09917">
    <property type="entry name" value="F-box_SF"/>
    <property type="match status" value="1"/>
</dbReference>
<accession>A0A2H3D5L8</accession>
<dbReference type="EMBL" id="KZ293665">
    <property type="protein sequence ID" value="PBK90551.1"/>
    <property type="molecule type" value="Genomic_DNA"/>
</dbReference>
<dbReference type="AlphaFoldDB" id="A0A2H3D5L8"/>
<proteinExistence type="predicted"/>
<organism evidence="2 3">
    <name type="scientific">Armillaria gallica</name>
    <name type="common">Bulbous honey fungus</name>
    <name type="synonym">Armillaria bulbosa</name>
    <dbReference type="NCBI Taxonomy" id="47427"/>
    <lineage>
        <taxon>Eukaryota</taxon>
        <taxon>Fungi</taxon>
        <taxon>Dikarya</taxon>
        <taxon>Basidiomycota</taxon>
        <taxon>Agaricomycotina</taxon>
        <taxon>Agaricomycetes</taxon>
        <taxon>Agaricomycetidae</taxon>
        <taxon>Agaricales</taxon>
        <taxon>Marasmiineae</taxon>
        <taxon>Physalacriaceae</taxon>
        <taxon>Armillaria</taxon>
    </lineage>
</organism>
<dbReference type="InParanoid" id="A0A2H3D5L8"/>
<dbReference type="InterPro" id="IPR001810">
    <property type="entry name" value="F-box_dom"/>
</dbReference>
<gene>
    <name evidence="2" type="ORF">ARMGADRAFT_1032545</name>
</gene>
<dbReference type="Proteomes" id="UP000217790">
    <property type="component" value="Unassembled WGS sequence"/>
</dbReference>
<dbReference type="PROSITE" id="PS50181">
    <property type="entry name" value="FBOX"/>
    <property type="match status" value="1"/>
</dbReference>
<dbReference type="InterPro" id="IPR036047">
    <property type="entry name" value="F-box-like_dom_sf"/>
</dbReference>